<sequence length="155" mass="16874">MRDAVPTGREARGHVTSLFALPLVIPRSTLYAQLGVAPEATRGEIRAATNRLVARLKADGADEKTISETPGLNLEKGEARAAYDAQHPPLPLMRLEPAWAPVFDDRAACLAALRRELEAFLLDAGEAVYFPDDTTRTDFTADFTPTPLLDGPEFD</sequence>
<reference evidence="1 2" key="1">
    <citation type="submission" date="2019-08" db="EMBL/GenBank/DDBJ databases">
        <title>Actinomadura sp. nov. CYP1-5 isolated from mountain soil.</title>
        <authorList>
            <person name="Songsumanus A."/>
            <person name="Kuncharoen N."/>
            <person name="Kudo T."/>
            <person name="Yuki M."/>
            <person name="Igarashi Y."/>
            <person name="Tanasupawat S."/>
        </authorList>
    </citation>
    <scope>NUCLEOTIDE SEQUENCE [LARGE SCALE GENOMIC DNA]</scope>
    <source>
        <strain evidence="1 2">CYP1-5</strain>
    </source>
</reference>
<organism evidence="1 2">
    <name type="scientific">Actinomadura decatromicini</name>
    <dbReference type="NCBI Taxonomy" id="2604572"/>
    <lineage>
        <taxon>Bacteria</taxon>
        <taxon>Bacillati</taxon>
        <taxon>Actinomycetota</taxon>
        <taxon>Actinomycetes</taxon>
        <taxon>Streptosporangiales</taxon>
        <taxon>Thermomonosporaceae</taxon>
        <taxon>Actinomadura</taxon>
    </lineage>
</organism>
<protein>
    <submittedName>
        <fullName evidence="1">Uncharacterized protein</fullName>
    </submittedName>
</protein>
<evidence type="ECO:0000313" key="2">
    <source>
        <dbReference type="Proteomes" id="UP000323505"/>
    </source>
</evidence>
<proteinExistence type="predicted"/>
<accession>A0A5D3F6T6</accession>
<dbReference type="Proteomes" id="UP000323505">
    <property type="component" value="Unassembled WGS sequence"/>
</dbReference>
<dbReference type="EMBL" id="VSRQ01000010">
    <property type="protein sequence ID" value="TYK43648.1"/>
    <property type="molecule type" value="Genomic_DNA"/>
</dbReference>
<evidence type="ECO:0000313" key="1">
    <source>
        <dbReference type="EMBL" id="TYK43648.1"/>
    </source>
</evidence>
<comment type="caution">
    <text evidence="1">The sequence shown here is derived from an EMBL/GenBank/DDBJ whole genome shotgun (WGS) entry which is preliminary data.</text>
</comment>
<dbReference type="AlphaFoldDB" id="A0A5D3F6T6"/>
<keyword evidence="2" id="KW-1185">Reference proteome</keyword>
<name>A0A5D3F6T6_9ACTN</name>
<gene>
    <name evidence="1" type="ORF">FXF68_36455</name>
</gene>
<dbReference type="RefSeq" id="WP_148767395.1">
    <property type="nucleotide sequence ID" value="NZ_VSRQ01000010.1"/>
</dbReference>